<name>A0ABP7E0J1_9ACTN</name>
<proteinExistence type="predicted"/>
<sequence length="207" mass="22500">MTPGELAGVLGEPPAPEGTWEREARYVSAAALRRRVPPEELASLVRALPGVDSVEVRADGLLRIAVGVPGALVVEVGPVDLPEPAWPDFPRTWDNPGFVVRYAHARACAVRRWAGELGVSEAGFRPELLDDPCHRRVLRVLAELPGRLGGRQPGWESYLLRLALAYHDAHERAPAVPVGDEEPGPVHTARVRLAQAVRMVLPGPERL</sequence>
<reference evidence="6" key="1">
    <citation type="journal article" date="2019" name="Int. J. Syst. Evol. Microbiol.">
        <title>The Global Catalogue of Microorganisms (GCM) 10K type strain sequencing project: providing services to taxonomists for standard genome sequencing and annotation.</title>
        <authorList>
            <consortium name="The Broad Institute Genomics Platform"/>
            <consortium name="The Broad Institute Genome Sequencing Center for Infectious Disease"/>
            <person name="Wu L."/>
            <person name="Ma J."/>
        </authorList>
    </citation>
    <scope>NUCLEOTIDE SEQUENCE [LARGE SCALE GENOMIC DNA]</scope>
    <source>
        <strain evidence="6">JCM 16904</strain>
    </source>
</reference>
<keyword evidence="2" id="KW-0547">Nucleotide-binding</keyword>
<comment type="caution">
    <text evidence="5">The sequence shown here is derived from an EMBL/GenBank/DDBJ whole genome shotgun (WGS) entry which is preliminary data.</text>
</comment>
<evidence type="ECO:0000256" key="1">
    <source>
        <dbReference type="ARBA" id="ARBA00022598"/>
    </source>
</evidence>
<dbReference type="EMBL" id="BAAAZP010000213">
    <property type="protein sequence ID" value="GAA3711711.1"/>
    <property type="molecule type" value="Genomic_DNA"/>
</dbReference>
<evidence type="ECO:0000256" key="2">
    <source>
        <dbReference type="ARBA" id="ARBA00022741"/>
    </source>
</evidence>
<dbReference type="InterPro" id="IPR009080">
    <property type="entry name" value="tRNAsynth_Ia_anticodon-bd"/>
</dbReference>
<evidence type="ECO:0000256" key="3">
    <source>
        <dbReference type="ARBA" id="ARBA00022840"/>
    </source>
</evidence>
<evidence type="ECO:0000313" key="6">
    <source>
        <dbReference type="Proteomes" id="UP001500902"/>
    </source>
</evidence>
<dbReference type="InterPro" id="IPR008909">
    <property type="entry name" value="DALR_anticod-bd"/>
</dbReference>
<keyword evidence="1" id="KW-0436">Ligase</keyword>
<evidence type="ECO:0000259" key="4">
    <source>
        <dbReference type="SMART" id="SM00836"/>
    </source>
</evidence>
<dbReference type="SUPFAM" id="SSF47323">
    <property type="entry name" value="Anticodon-binding domain of a subclass of class I aminoacyl-tRNA synthetases"/>
    <property type="match status" value="1"/>
</dbReference>
<accession>A0ABP7E0J1</accession>
<gene>
    <name evidence="5" type="ORF">GCM10022224_091560</name>
</gene>
<evidence type="ECO:0000313" key="5">
    <source>
        <dbReference type="EMBL" id="GAA3711711.1"/>
    </source>
</evidence>
<dbReference type="Proteomes" id="UP001500902">
    <property type="component" value="Unassembled WGS sequence"/>
</dbReference>
<dbReference type="RefSeq" id="WP_344894022.1">
    <property type="nucleotide sequence ID" value="NZ_BAAAZP010000213.1"/>
</dbReference>
<dbReference type="Gene3D" id="1.10.730.10">
    <property type="entry name" value="Isoleucyl-tRNA Synthetase, Domain 1"/>
    <property type="match status" value="1"/>
</dbReference>
<keyword evidence="3" id="KW-0067">ATP-binding</keyword>
<dbReference type="SMART" id="SM00836">
    <property type="entry name" value="DALR_1"/>
    <property type="match status" value="1"/>
</dbReference>
<feature type="domain" description="DALR anticodon binding" evidence="4">
    <location>
        <begin position="100"/>
        <end position="207"/>
    </location>
</feature>
<organism evidence="5 6">
    <name type="scientific">Nonomuraea antimicrobica</name>
    <dbReference type="NCBI Taxonomy" id="561173"/>
    <lineage>
        <taxon>Bacteria</taxon>
        <taxon>Bacillati</taxon>
        <taxon>Actinomycetota</taxon>
        <taxon>Actinomycetes</taxon>
        <taxon>Streptosporangiales</taxon>
        <taxon>Streptosporangiaceae</taxon>
        <taxon>Nonomuraea</taxon>
    </lineage>
</organism>
<protein>
    <recommendedName>
        <fullName evidence="4">DALR anticodon binding domain-containing protein</fullName>
    </recommendedName>
</protein>
<keyword evidence="6" id="KW-1185">Reference proteome</keyword>